<protein>
    <submittedName>
        <fullName evidence="2">Uncharacterized protein</fullName>
    </submittedName>
</protein>
<keyword evidence="1" id="KW-1133">Transmembrane helix</keyword>
<dbReference type="EMBL" id="JAGQDC010000002">
    <property type="protein sequence ID" value="MCL1028203.1"/>
    <property type="molecule type" value="Genomic_DNA"/>
</dbReference>
<proteinExistence type="predicted"/>
<organism evidence="2 3">
    <name type="scientific">Serratia silvae</name>
    <dbReference type="NCBI Taxonomy" id="2824122"/>
    <lineage>
        <taxon>Bacteria</taxon>
        <taxon>Pseudomonadati</taxon>
        <taxon>Pseudomonadota</taxon>
        <taxon>Gammaproteobacteria</taxon>
        <taxon>Enterobacterales</taxon>
        <taxon>Yersiniaceae</taxon>
        <taxon>Serratia</taxon>
    </lineage>
</organism>
<dbReference type="Proteomes" id="UP001165275">
    <property type="component" value="Unassembled WGS sequence"/>
</dbReference>
<gene>
    <name evidence="2" type="ORF">KAJ71_03980</name>
</gene>
<feature type="transmembrane region" description="Helical" evidence="1">
    <location>
        <begin position="35"/>
        <end position="57"/>
    </location>
</feature>
<sequence length="87" mass="9162">MRTIGHPGAICLNSQSRNATISTTALLQPLNSISVAARAASLAVIGVILLVTLLIQFQASPNFAIAWLIDLLLLGVLVVRIADREAT</sequence>
<keyword evidence="1" id="KW-0812">Transmembrane</keyword>
<evidence type="ECO:0000256" key="1">
    <source>
        <dbReference type="SAM" id="Phobius"/>
    </source>
</evidence>
<name>A0ABT0K831_9GAMM</name>
<accession>A0ABT0K831</accession>
<keyword evidence="3" id="KW-1185">Reference proteome</keyword>
<reference evidence="2" key="1">
    <citation type="submission" date="2021-04" db="EMBL/GenBank/DDBJ databases">
        <title>Genome sequence of Serratia sp. arafor3.</title>
        <authorList>
            <person name="Besaury L."/>
        </authorList>
    </citation>
    <scope>NUCLEOTIDE SEQUENCE</scope>
    <source>
        <strain evidence="2">Arafor3</strain>
    </source>
</reference>
<comment type="caution">
    <text evidence="2">The sequence shown here is derived from an EMBL/GenBank/DDBJ whole genome shotgun (WGS) entry which is preliminary data.</text>
</comment>
<dbReference type="RefSeq" id="WP_248944477.1">
    <property type="nucleotide sequence ID" value="NZ_CBCSGY010000032.1"/>
</dbReference>
<feature type="transmembrane region" description="Helical" evidence="1">
    <location>
        <begin position="63"/>
        <end position="82"/>
    </location>
</feature>
<keyword evidence="1" id="KW-0472">Membrane</keyword>
<evidence type="ECO:0000313" key="2">
    <source>
        <dbReference type="EMBL" id="MCL1028203.1"/>
    </source>
</evidence>
<evidence type="ECO:0000313" key="3">
    <source>
        <dbReference type="Proteomes" id="UP001165275"/>
    </source>
</evidence>